<keyword evidence="4" id="KW-1185">Reference proteome</keyword>
<reference evidence="3" key="1">
    <citation type="submission" date="2023-07" db="EMBL/GenBank/DDBJ databases">
        <authorList>
            <person name="Stuckert A."/>
        </authorList>
    </citation>
    <scope>NUCLEOTIDE SEQUENCE</scope>
</reference>
<organism evidence="3 4">
    <name type="scientific">Ranitomeya imitator</name>
    <name type="common">mimic poison frog</name>
    <dbReference type="NCBI Taxonomy" id="111125"/>
    <lineage>
        <taxon>Eukaryota</taxon>
        <taxon>Metazoa</taxon>
        <taxon>Chordata</taxon>
        <taxon>Craniata</taxon>
        <taxon>Vertebrata</taxon>
        <taxon>Euteleostomi</taxon>
        <taxon>Amphibia</taxon>
        <taxon>Batrachia</taxon>
        <taxon>Anura</taxon>
        <taxon>Neobatrachia</taxon>
        <taxon>Hyloidea</taxon>
        <taxon>Dendrobatidae</taxon>
        <taxon>Dendrobatinae</taxon>
        <taxon>Ranitomeya</taxon>
    </lineage>
</organism>
<feature type="region of interest" description="Disordered" evidence="1">
    <location>
        <begin position="152"/>
        <end position="189"/>
    </location>
</feature>
<evidence type="ECO:0000313" key="3">
    <source>
        <dbReference type="EMBL" id="CAJ0966432.1"/>
    </source>
</evidence>
<dbReference type="PANTHER" id="PTHR10824">
    <property type="entry name" value="ACYL-COENZYME A THIOESTERASE-RELATED"/>
    <property type="match status" value="1"/>
</dbReference>
<dbReference type="EMBL" id="CAUEEQ010074554">
    <property type="protein sequence ID" value="CAJ0966432.1"/>
    <property type="molecule type" value="Genomic_DNA"/>
</dbReference>
<dbReference type="Gene3D" id="2.60.40.2240">
    <property type="entry name" value="Acyl-CoA thioester hydrolase/BAAT N-terminal domain"/>
    <property type="match status" value="1"/>
</dbReference>
<dbReference type="Pfam" id="PF04775">
    <property type="entry name" value="Bile_Hydr_Trans"/>
    <property type="match status" value="1"/>
</dbReference>
<feature type="compositionally biased region" description="Low complexity" evidence="1">
    <location>
        <begin position="152"/>
        <end position="163"/>
    </location>
</feature>
<name>A0ABN9MI22_9NEOB</name>
<evidence type="ECO:0000256" key="1">
    <source>
        <dbReference type="SAM" id="MobiDB-lite"/>
    </source>
</evidence>
<dbReference type="InterPro" id="IPR006862">
    <property type="entry name" value="Thio_Ohase/aa_AcTrfase"/>
</dbReference>
<accession>A0ABN9MI22</accession>
<gene>
    <name evidence="3" type="ORF">RIMI_LOCUS21305681</name>
</gene>
<dbReference type="InterPro" id="IPR029058">
    <property type="entry name" value="AB_hydrolase_fold"/>
</dbReference>
<feature type="domain" description="Acyl-CoA thioester hydrolase/bile acid-CoA amino acid N-acetyltransferase" evidence="2">
    <location>
        <begin position="66"/>
        <end position="152"/>
    </location>
</feature>
<dbReference type="Proteomes" id="UP001176940">
    <property type="component" value="Unassembled WGS sequence"/>
</dbReference>
<protein>
    <recommendedName>
        <fullName evidence="2">Acyl-CoA thioester hydrolase/bile acid-CoA amino acid N-acetyltransferase domain-containing protein</fullName>
    </recommendedName>
</protein>
<evidence type="ECO:0000259" key="2">
    <source>
        <dbReference type="Pfam" id="PF04775"/>
    </source>
</evidence>
<dbReference type="Gene3D" id="3.40.50.1820">
    <property type="entry name" value="alpha/beta hydrolase"/>
    <property type="match status" value="1"/>
</dbReference>
<evidence type="ECO:0000313" key="4">
    <source>
        <dbReference type="Proteomes" id="UP001176940"/>
    </source>
</evidence>
<dbReference type="PANTHER" id="PTHR10824:SF17">
    <property type="entry name" value="ACYL-COENZYME A THIOESTERASE 6"/>
    <property type="match status" value="1"/>
</dbReference>
<dbReference type="SUPFAM" id="SSF53474">
    <property type="entry name" value="alpha/beta-Hydrolases"/>
    <property type="match status" value="1"/>
</dbReference>
<dbReference type="InterPro" id="IPR042490">
    <property type="entry name" value="Thio_Ohase/BAAT_N"/>
</dbReference>
<sequence>MGVAVRSRASHLLRMTSSSCIHPAGKAQEAAMLLSRLHRTLPSVPRCSRAMSAVSLLVSPGRCLYDRPLQLLGRGLSPGQDVTLRTALSDDGGELFTSAAHYRADSGGELDVSRSPALDGGSYTGVEPEGPLWSLRSRTPFRRLVKKDVREPAAPALLPAPGTRRPRGSAAGGGRSGEELHGGRGEAGAAAGGPCAGSLFLPPGPGPFPGVLEVPGAGGGLLEYKASLLASRGFATLALAYYNYEDLPKDMKELQLEYFEEAVNYMLQHPQVGRVTAAGSCTCD</sequence>
<proteinExistence type="predicted"/>
<comment type="caution">
    <text evidence="3">The sequence shown here is derived from an EMBL/GenBank/DDBJ whole genome shotgun (WGS) entry which is preliminary data.</text>
</comment>